<evidence type="ECO:0008006" key="4">
    <source>
        <dbReference type="Google" id="ProtNLM"/>
    </source>
</evidence>
<evidence type="ECO:0000256" key="1">
    <source>
        <dbReference type="SAM" id="Phobius"/>
    </source>
</evidence>
<keyword evidence="1" id="KW-1133">Transmembrane helix</keyword>
<feature type="transmembrane region" description="Helical" evidence="1">
    <location>
        <begin position="6"/>
        <end position="25"/>
    </location>
</feature>
<keyword evidence="1" id="KW-0812">Transmembrane</keyword>
<dbReference type="AlphaFoldDB" id="A0AAX4KYS3"/>
<evidence type="ECO:0000313" key="2">
    <source>
        <dbReference type="EMBL" id="WWQ60023.1"/>
    </source>
</evidence>
<reference evidence="2 3" key="1">
    <citation type="submission" date="2024-02" db="EMBL/GenBank/DDBJ databases">
        <title>STSV induces naive adaptation in Sulfolobus.</title>
        <authorList>
            <person name="Xiang X."/>
            <person name="Song M."/>
        </authorList>
    </citation>
    <scope>NUCLEOTIDE SEQUENCE [LARGE SCALE GENOMIC DNA]</scope>
    <source>
        <strain evidence="2 3">RT2</strain>
    </source>
</reference>
<protein>
    <recommendedName>
        <fullName evidence="4">Flippase-like domain-containing protein</fullName>
    </recommendedName>
</protein>
<feature type="transmembrane region" description="Helical" evidence="1">
    <location>
        <begin position="224"/>
        <end position="249"/>
    </location>
</feature>
<keyword evidence="3" id="KW-1185">Reference proteome</keyword>
<feature type="transmembrane region" description="Helical" evidence="1">
    <location>
        <begin position="138"/>
        <end position="159"/>
    </location>
</feature>
<keyword evidence="1" id="KW-0472">Membrane</keyword>
<feature type="transmembrane region" description="Helical" evidence="1">
    <location>
        <begin position="261"/>
        <end position="280"/>
    </location>
</feature>
<dbReference type="RefSeq" id="WP_338600088.1">
    <property type="nucleotide sequence ID" value="NZ_CP146016.1"/>
</dbReference>
<feature type="transmembrane region" description="Helical" evidence="1">
    <location>
        <begin position="37"/>
        <end position="54"/>
    </location>
</feature>
<feature type="transmembrane region" description="Helical" evidence="1">
    <location>
        <begin position="199"/>
        <end position="218"/>
    </location>
</feature>
<proteinExistence type="predicted"/>
<dbReference type="Proteomes" id="UP001432202">
    <property type="component" value="Chromosome"/>
</dbReference>
<name>A0AAX4KYS3_9CREN</name>
<gene>
    <name evidence="2" type="ORF">V6M85_11280</name>
</gene>
<accession>A0AAX4KYS3</accession>
<dbReference type="EMBL" id="CP146016">
    <property type="protein sequence ID" value="WWQ60023.1"/>
    <property type="molecule type" value="Genomic_DNA"/>
</dbReference>
<dbReference type="GeneID" id="89337359"/>
<feature type="transmembrane region" description="Helical" evidence="1">
    <location>
        <begin position="106"/>
        <end position="132"/>
    </location>
</feature>
<organism evidence="2 3">
    <name type="scientific">Sulfolobus tengchongensis</name>
    <dbReference type="NCBI Taxonomy" id="207809"/>
    <lineage>
        <taxon>Archaea</taxon>
        <taxon>Thermoproteota</taxon>
        <taxon>Thermoprotei</taxon>
        <taxon>Sulfolobales</taxon>
        <taxon>Sulfolobaceae</taxon>
        <taxon>Sulfolobus</taxon>
    </lineage>
</organism>
<sequence length="298" mass="34316">MDKKYIAAIVLPFIVVAVYAFIFKINILHVLSEDPRFFLLFLLTYIVQNFIISIKDSLLTKLRVDVTLKARLLGNSIGLLIPGWAGQELVRSLVYNKHGLNLRQSFSFSILVGSIDVLAICFGYILFLPLYFNPLELIFILVVISNIAGWAAALSYFYLQHNKVNKVEQFIFKIIKMERIVADYIEFKQYLKQGTTKDFTFYILIGALSFTCYGGYFYYITHNILLSIFIAFLYQVSTLIPIPSAAIVGELALSIFLNPSYVFLTRLNYIVANIIGFVFFKDMSFEELKKWSKEILKR</sequence>
<evidence type="ECO:0000313" key="3">
    <source>
        <dbReference type="Proteomes" id="UP001432202"/>
    </source>
</evidence>